<keyword evidence="3" id="KW-1185">Reference proteome</keyword>
<accession>F7Q0Q6</accession>
<proteinExistence type="predicted"/>
<feature type="signal peptide" evidence="1">
    <location>
        <begin position="1"/>
        <end position="24"/>
    </location>
</feature>
<evidence type="ECO:0000313" key="2">
    <source>
        <dbReference type="EMBL" id="ERJ11966.1"/>
    </source>
</evidence>
<protein>
    <submittedName>
        <fullName evidence="2">Membrane lipoprotein</fullName>
    </submittedName>
</protein>
<dbReference type="Proteomes" id="UP000005707">
    <property type="component" value="Unassembled WGS sequence"/>
</dbReference>
<keyword evidence="1" id="KW-0732">Signal</keyword>
<reference evidence="2 3" key="2">
    <citation type="journal article" date="2013" name="PLoS ONE">
        <title>INDIGO - INtegrated Data Warehouse of MIcrobial GenOmes with Examples from the Red Sea Extremophiles.</title>
        <authorList>
            <person name="Alam I."/>
            <person name="Antunes A."/>
            <person name="Kamau A.A."/>
            <person name="Ba Alawi W."/>
            <person name="Kalkatawi M."/>
            <person name="Stingl U."/>
            <person name="Bajic V.B."/>
        </authorList>
    </citation>
    <scope>NUCLEOTIDE SEQUENCE [LARGE SCALE GENOMIC DNA]</scope>
    <source>
        <strain evidence="2 3">SSD-17B</strain>
    </source>
</reference>
<dbReference type="RefSeq" id="WP_008827180.1">
    <property type="nucleotide sequence ID" value="NZ_AFNU02000006.1"/>
</dbReference>
<evidence type="ECO:0000313" key="3">
    <source>
        <dbReference type="Proteomes" id="UP000005707"/>
    </source>
</evidence>
<keyword evidence="2" id="KW-0449">Lipoprotein</keyword>
<sequence length="260" mass="29439">MNYKHLLYLLILIMTLTLSGCAVNQEKPARITPPIFTKVLVTNTSAHAGGISSNKRLDINRWGIVKDPKYFFNKNEGLHLSIYLINPDDAKISSLTINGTNYKNLTFEKESTNKKIKLTLDTGTSAGEKILNIDQIRYEDGSRLKNVDMKGNPNISIHIKKEAPLLTDVDYNNVFYDNDKKIKITLTFENNDEAKIVSLTINGVHYTGLMMNKENTIITIDLEPDFYGDSDSVTINDITFDNLYNTETVVLNYKFDTNVI</sequence>
<dbReference type="AlphaFoldDB" id="F7Q0Q6"/>
<dbReference type="PROSITE" id="PS51257">
    <property type="entry name" value="PROKAR_LIPOPROTEIN"/>
    <property type="match status" value="1"/>
</dbReference>
<evidence type="ECO:0000256" key="1">
    <source>
        <dbReference type="SAM" id="SignalP"/>
    </source>
</evidence>
<gene>
    <name evidence="2" type="ORF">HLPCO_001880</name>
</gene>
<reference evidence="2 3" key="1">
    <citation type="journal article" date="2011" name="J. Bacteriol.">
        <title>Genome sequence of Haloplasma contractile, an unusual contractile bacterium from a deep-sea anoxic brine lake.</title>
        <authorList>
            <person name="Antunes A."/>
            <person name="Alam I."/>
            <person name="El Dorry H."/>
            <person name="Siam R."/>
            <person name="Robertson A."/>
            <person name="Bajic V.B."/>
            <person name="Stingl U."/>
        </authorList>
    </citation>
    <scope>NUCLEOTIDE SEQUENCE [LARGE SCALE GENOMIC DNA]</scope>
    <source>
        <strain evidence="2 3">SSD-17B</strain>
    </source>
</reference>
<dbReference type="eggNOG" id="ENOG502ZUTX">
    <property type="taxonomic scope" value="Bacteria"/>
</dbReference>
<feature type="chain" id="PRO_5003360883" evidence="1">
    <location>
        <begin position="25"/>
        <end position="260"/>
    </location>
</feature>
<dbReference type="InParanoid" id="F7Q0Q6"/>
<dbReference type="EMBL" id="AFNU02000006">
    <property type="protein sequence ID" value="ERJ11966.1"/>
    <property type="molecule type" value="Genomic_DNA"/>
</dbReference>
<organism evidence="2 3">
    <name type="scientific">Haloplasma contractile SSD-17B</name>
    <dbReference type="NCBI Taxonomy" id="1033810"/>
    <lineage>
        <taxon>Bacteria</taxon>
        <taxon>Bacillati</taxon>
        <taxon>Mycoplasmatota</taxon>
        <taxon>Mollicutes</taxon>
        <taxon>Haloplasmatales</taxon>
        <taxon>Haloplasmataceae</taxon>
        <taxon>Haloplasma</taxon>
    </lineage>
</organism>
<name>F7Q0Q6_9MOLU</name>
<comment type="caution">
    <text evidence="2">The sequence shown here is derived from an EMBL/GenBank/DDBJ whole genome shotgun (WGS) entry which is preliminary data.</text>
</comment>